<evidence type="ECO:0000259" key="7">
    <source>
        <dbReference type="Pfam" id="PF10035"/>
    </source>
</evidence>
<feature type="transmembrane region" description="Helical" evidence="6">
    <location>
        <begin position="46"/>
        <end position="71"/>
    </location>
</feature>
<dbReference type="InterPro" id="IPR003740">
    <property type="entry name" value="YitT"/>
</dbReference>
<dbReference type="Proteomes" id="UP000441925">
    <property type="component" value="Unassembled WGS sequence"/>
</dbReference>
<dbReference type="PIRSF" id="PIRSF006483">
    <property type="entry name" value="Membrane_protein_YitT"/>
    <property type="match status" value="1"/>
</dbReference>
<feature type="transmembrane region" description="Helical" evidence="6">
    <location>
        <begin position="172"/>
        <end position="191"/>
    </location>
</feature>
<dbReference type="GO" id="GO:0005886">
    <property type="term" value="C:plasma membrane"/>
    <property type="evidence" value="ECO:0007669"/>
    <property type="project" value="UniProtKB-SubCell"/>
</dbReference>
<evidence type="ECO:0000313" key="9">
    <source>
        <dbReference type="Proteomes" id="UP000441925"/>
    </source>
</evidence>
<feature type="transmembrane region" description="Helical" evidence="6">
    <location>
        <begin position="106"/>
        <end position="126"/>
    </location>
</feature>
<feature type="transmembrane region" description="Helical" evidence="6">
    <location>
        <begin position="78"/>
        <end position="94"/>
    </location>
</feature>
<evidence type="ECO:0000256" key="1">
    <source>
        <dbReference type="ARBA" id="ARBA00004651"/>
    </source>
</evidence>
<dbReference type="InterPro" id="IPR015867">
    <property type="entry name" value="N-reg_PII/ATP_PRibTrfase_C"/>
</dbReference>
<keyword evidence="5 6" id="KW-0472">Membrane</keyword>
<accession>A0A6N7VDA6</accession>
<dbReference type="InterPro" id="IPR019264">
    <property type="entry name" value="DUF2179"/>
</dbReference>
<proteinExistence type="predicted"/>
<evidence type="ECO:0000256" key="6">
    <source>
        <dbReference type="SAM" id="Phobius"/>
    </source>
</evidence>
<feature type="domain" description="DUF2179" evidence="7">
    <location>
        <begin position="220"/>
        <end position="274"/>
    </location>
</feature>
<feature type="transmembrane region" description="Helical" evidence="6">
    <location>
        <begin position="147"/>
        <end position="166"/>
    </location>
</feature>
<dbReference type="PANTHER" id="PTHR33545">
    <property type="entry name" value="UPF0750 MEMBRANE PROTEIN YITT-RELATED"/>
    <property type="match status" value="1"/>
</dbReference>
<dbReference type="InterPro" id="IPR051461">
    <property type="entry name" value="UPF0750_membrane"/>
</dbReference>
<organism evidence="8 9">
    <name type="scientific">Anaerococcus porci</name>
    <dbReference type="NCBI Taxonomy" id="2652269"/>
    <lineage>
        <taxon>Bacteria</taxon>
        <taxon>Bacillati</taxon>
        <taxon>Bacillota</taxon>
        <taxon>Tissierellia</taxon>
        <taxon>Tissierellales</taxon>
        <taxon>Peptoniphilaceae</taxon>
        <taxon>Anaerococcus</taxon>
    </lineage>
</organism>
<evidence type="ECO:0000256" key="3">
    <source>
        <dbReference type="ARBA" id="ARBA00022692"/>
    </source>
</evidence>
<gene>
    <name evidence="8" type="ORF">FYJ26_00110</name>
</gene>
<dbReference type="Gene3D" id="3.30.70.120">
    <property type="match status" value="1"/>
</dbReference>
<protein>
    <submittedName>
        <fullName evidence="8">YitT family protein</fullName>
    </submittedName>
</protein>
<dbReference type="Pfam" id="PF10035">
    <property type="entry name" value="DUF2179"/>
    <property type="match status" value="1"/>
</dbReference>
<dbReference type="Pfam" id="PF02588">
    <property type="entry name" value="YitT_membrane"/>
    <property type="match status" value="1"/>
</dbReference>
<name>A0A6N7VDA6_9FIRM</name>
<evidence type="ECO:0000256" key="4">
    <source>
        <dbReference type="ARBA" id="ARBA00022989"/>
    </source>
</evidence>
<feature type="transmembrane region" description="Helical" evidence="6">
    <location>
        <begin position="7"/>
        <end position="26"/>
    </location>
</feature>
<reference evidence="8 9" key="1">
    <citation type="submission" date="2019-08" db="EMBL/GenBank/DDBJ databases">
        <title>In-depth cultivation of the pig gut microbiome towards novel bacterial diversity and tailored functional studies.</title>
        <authorList>
            <person name="Wylensek D."/>
            <person name="Hitch T.C.A."/>
            <person name="Clavel T."/>
        </authorList>
    </citation>
    <scope>NUCLEOTIDE SEQUENCE [LARGE SCALE GENOMIC DNA]</scope>
    <source>
        <strain evidence="8 9">WCA-380-WT-2B</strain>
    </source>
</reference>
<evidence type="ECO:0000313" key="8">
    <source>
        <dbReference type="EMBL" id="MSS76851.1"/>
    </source>
</evidence>
<comment type="caution">
    <text evidence="8">The sequence shown here is derived from an EMBL/GenBank/DDBJ whole genome shotgun (WGS) entry which is preliminary data.</text>
</comment>
<keyword evidence="9" id="KW-1185">Reference proteome</keyword>
<dbReference type="PANTHER" id="PTHR33545:SF9">
    <property type="entry name" value="UPF0750 MEMBRANE PROTEIN YITE"/>
    <property type="match status" value="1"/>
</dbReference>
<dbReference type="AlphaFoldDB" id="A0A6N7VDA6"/>
<keyword evidence="2" id="KW-1003">Cell membrane</keyword>
<sequence>MNYKVNKIISIIFNSLLLSFGMYFFLVQHSIASGGVTGISIIISKWFSFLTVGQWSLILNIILFIVAFVFMGESFGKKSILSATIVSLGIMFFERVFPDTILTNDVIINVLFGAGIVSYSLSRIFFNDASSGGTDIIAAVLNKYFSITLAKCLFAIDFLVVMMAVTEFGIEKALYAVMTVIIQSVGFNYFIQGLGRKIAITVISDYSEEINKMLLSKYDRGVTLYKSEGGYSHKKRDIILTVVPFRRFPSIRDDILDIDKNAFVFTHTISEVYGEGFTYNVFE</sequence>
<evidence type="ECO:0000256" key="5">
    <source>
        <dbReference type="ARBA" id="ARBA00023136"/>
    </source>
</evidence>
<keyword evidence="4 6" id="KW-1133">Transmembrane helix</keyword>
<comment type="subcellular location">
    <subcellularLocation>
        <location evidence="1">Cell membrane</location>
        <topology evidence="1">Multi-pass membrane protein</topology>
    </subcellularLocation>
</comment>
<evidence type="ECO:0000256" key="2">
    <source>
        <dbReference type="ARBA" id="ARBA00022475"/>
    </source>
</evidence>
<dbReference type="EMBL" id="VULQ01000001">
    <property type="protein sequence ID" value="MSS76851.1"/>
    <property type="molecule type" value="Genomic_DNA"/>
</dbReference>
<dbReference type="CDD" id="cd16380">
    <property type="entry name" value="YitT_C"/>
    <property type="match status" value="1"/>
</dbReference>
<keyword evidence="3 6" id="KW-0812">Transmembrane</keyword>